<gene>
    <name evidence="3" type="ORF">CCMP2556_LOCUS6231</name>
</gene>
<dbReference type="Gene3D" id="3.40.50.1820">
    <property type="entry name" value="alpha/beta hydrolase"/>
    <property type="match status" value="1"/>
</dbReference>
<dbReference type="EMBL" id="CAXAMN010002692">
    <property type="protein sequence ID" value="CAK9000849.1"/>
    <property type="molecule type" value="Genomic_DNA"/>
</dbReference>
<evidence type="ECO:0000259" key="2">
    <source>
        <dbReference type="Pfam" id="PF03959"/>
    </source>
</evidence>
<accession>A0ABP0IHJ4</accession>
<dbReference type="Pfam" id="PF03959">
    <property type="entry name" value="FSH1"/>
    <property type="match status" value="1"/>
</dbReference>
<dbReference type="InterPro" id="IPR029058">
    <property type="entry name" value="AB_hydrolase_fold"/>
</dbReference>
<protein>
    <recommendedName>
        <fullName evidence="2">Serine hydrolase domain-containing protein</fullName>
    </recommendedName>
</protein>
<dbReference type="InterPro" id="IPR005645">
    <property type="entry name" value="FSH-like_dom"/>
</dbReference>
<keyword evidence="1" id="KW-0378">Hydrolase</keyword>
<dbReference type="InterPro" id="IPR050593">
    <property type="entry name" value="LovG"/>
</dbReference>
<dbReference type="PANTHER" id="PTHR48070">
    <property type="entry name" value="ESTERASE OVCA2"/>
    <property type="match status" value="1"/>
</dbReference>
<evidence type="ECO:0000313" key="4">
    <source>
        <dbReference type="Proteomes" id="UP001642484"/>
    </source>
</evidence>
<dbReference type="Proteomes" id="UP001642484">
    <property type="component" value="Unassembled WGS sequence"/>
</dbReference>
<organism evidence="3 4">
    <name type="scientific">Durusdinium trenchii</name>
    <dbReference type="NCBI Taxonomy" id="1381693"/>
    <lineage>
        <taxon>Eukaryota</taxon>
        <taxon>Sar</taxon>
        <taxon>Alveolata</taxon>
        <taxon>Dinophyceae</taxon>
        <taxon>Suessiales</taxon>
        <taxon>Symbiodiniaceae</taxon>
        <taxon>Durusdinium</taxon>
    </lineage>
</organism>
<comment type="caution">
    <text evidence="3">The sequence shown here is derived from an EMBL/GenBank/DDBJ whole genome shotgun (WGS) entry which is preliminary data.</text>
</comment>
<evidence type="ECO:0000313" key="3">
    <source>
        <dbReference type="EMBL" id="CAK9000849.1"/>
    </source>
</evidence>
<keyword evidence="4" id="KW-1185">Reference proteome</keyword>
<sequence>MSFWEVIGGAQKGGLLVRAEKDTSSQLAESRLSTGALVQELAKDGDRLQYKLLDGDGPLTGWISLTTQGRQLVVLSEKVWIACGGLEKGGLLVREGSELTSSLMPDRLGTGAVVTELDPIADGRLHYKLLSGNGPATGWVTVAAQGKELMRRTQERPSPSPGLQTDRKMSKIRILALAGSLTCKEMIKFQCGPLAAALGKDVAEWTFAEGTVAHPFDVASKSLTDFERLVAGKRQQISSWYIDIYHCEKERSVTEKQFDKEVDVESVAISDKVAELRQRVQEEGPFDVALGFSQGCIMMHFLMGHLWQEGIAPPWKLSLFFEGMHIRDHRYAHLFEKPLDHRSIHIIGKASPYYAYAREGWCSKTKVEDYYLNPVVLTHEEGHCFPTMQPRAKEIYEILRKEIKATMEN</sequence>
<dbReference type="PANTHER" id="PTHR48070:SF6">
    <property type="entry name" value="ESTERASE OVCA2"/>
    <property type="match status" value="1"/>
</dbReference>
<evidence type="ECO:0000256" key="1">
    <source>
        <dbReference type="ARBA" id="ARBA00022801"/>
    </source>
</evidence>
<proteinExistence type="predicted"/>
<feature type="domain" description="Serine hydrolase" evidence="2">
    <location>
        <begin position="170"/>
        <end position="393"/>
    </location>
</feature>
<reference evidence="3 4" key="1">
    <citation type="submission" date="2024-02" db="EMBL/GenBank/DDBJ databases">
        <authorList>
            <person name="Chen Y."/>
            <person name="Shah S."/>
            <person name="Dougan E. K."/>
            <person name="Thang M."/>
            <person name="Chan C."/>
        </authorList>
    </citation>
    <scope>NUCLEOTIDE SEQUENCE [LARGE SCALE GENOMIC DNA]</scope>
</reference>
<name>A0ABP0IHJ4_9DINO</name>